<dbReference type="AlphaFoldDB" id="A0A4P6KB36"/>
<dbReference type="OrthoDB" id="3268477at2"/>
<accession>A0A4P6KB36</accession>
<evidence type="ECO:0000313" key="1">
    <source>
        <dbReference type="EMBL" id="QBE47495.1"/>
    </source>
</evidence>
<keyword evidence="1" id="KW-0031">Aminopeptidase</keyword>
<name>A0A4P6KB36_9MICO</name>
<protein>
    <submittedName>
        <fullName evidence="1">Methionine aminopeptidase</fullName>
    </submittedName>
</protein>
<dbReference type="EMBL" id="CP035806">
    <property type="protein sequence ID" value="QBE47495.1"/>
    <property type="molecule type" value="Genomic_DNA"/>
</dbReference>
<keyword evidence="2" id="KW-1185">Reference proteome</keyword>
<organism evidence="1 2">
    <name type="scientific">Leucobacter triazinivorans</name>
    <dbReference type="NCBI Taxonomy" id="1784719"/>
    <lineage>
        <taxon>Bacteria</taxon>
        <taxon>Bacillati</taxon>
        <taxon>Actinomycetota</taxon>
        <taxon>Actinomycetes</taxon>
        <taxon>Micrococcales</taxon>
        <taxon>Microbacteriaceae</taxon>
        <taxon>Leucobacter</taxon>
    </lineage>
</organism>
<dbReference type="Proteomes" id="UP000289260">
    <property type="component" value="Chromosome"/>
</dbReference>
<keyword evidence="1" id="KW-0645">Protease</keyword>
<proteinExistence type="predicted"/>
<reference evidence="1 2" key="1">
    <citation type="submission" date="2019-02" db="EMBL/GenBank/DDBJ databases">
        <authorList>
            <person name="Sun L."/>
            <person name="Pan D."/>
            <person name="Wu X."/>
        </authorList>
    </citation>
    <scope>NUCLEOTIDE SEQUENCE [LARGE SCALE GENOMIC DNA]</scope>
    <source>
        <strain evidence="1 2">JW-1</strain>
    </source>
</reference>
<sequence>MSKKEWGIDDPRETYWFNTRTRQVEEGPQSLSVDRLGPFDTRDEAARAEEIIAERAKKWAEEDAAED</sequence>
<gene>
    <name evidence="1" type="ORF">EVS81_00465</name>
</gene>
<dbReference type="RefSeq" id="WP_130108653.1">
    <property type="nucleotide sequence ID" value="NZ_CP035806.1"/>
</dbReference>
<dbReference type="KEGG" id="ltr:EVS81_00465"/>
<evidence type="ECO:0000313" key="2">
    <source>
        <dbReference type="Proteomes" id="UP000289260"/>
    </source>
</evidence>
<dbReference type="GO" id="GO:0004177">
    <property type="term" value="F:aminopeptidase activity"/>
    <property type="evidence" value="ECO:0007669"/>
    <property type="project" value="UniProtKB-KW"/>
</dbReference>
<keyword evidence="1" id="KW-0378">Hydrolase</keyword>